<dbReference type="RefSeq" id="WP_126330104.1">
    <property type="nucleotide sequence ID" value="NZ_LR134343.1"/>
</dbReference>
<evidence type="ECO:0000313" key="1">
    <source>
        <dbReference type="EMBL" id="VEG12750.1"/>
    </source>
</evidence>
<dbReference type="KEGG" id="mcun:NCTC10297_00684"/>
<dbReference type="Proteomes" id="UP000274100">
    <property type="component" value="Chromosome"/>
</dbReference>
<dbReference type="AlphaFoldDB" id="A0A3S4SYL9"/>
<proteinExistence type="predicted"/>
<protein>
    <submittedName>
        <fullName evidence="1">Uncharacterized protein</fullName>
    </submittedName>
</protein>
<sequence length="115" mass="13024">MSGLELDNGRLYAVAWVNRKLINLIKSGQYKAVSAGFMKVDDDLWLDHVAFVKRPAVKDMEVLSFSEHSFVQNCVMALVNTHDFNAGNAIHKKALSWMKAFNTDYETAVISIMRE</sequence>
<name>A0A3S4SYL9_9GAMM</name>
<dbReference type="EMBL" id="LR134343">
    <property type="protein sequence ID" value="VEG12750.1"/>
    <property type="molecule type" value="Genomic_DNA"/>
</dbReference>
<reference evidence="1 2" key="1">
    <citation type="submission" date="2018-12" db="EMBL/GenBank/DDBJ databases">
        <authorList>
            <consortium name="Pathogen Informatics"/>
        </authorList>
    </citation>
    <scope>NUCLEOTIDE SEQUENCE [LARGE SCALE GENOMIC DNA]</scope>
    <source>
        <strain evidence="1 2">NCTC10297</strain>
    </source>
</reference>
<organism evidence="1 2">
    <name type="scientific">Moraxella cuniculi</name>
    <dbReference type="NCBI Taxonomy" id="34061"/>
    <lineage>
        <taxon>Bacteria</taxon>
        <taxon>Pseudomonadati</taxon>
        <taxon>Pseudomonadota</taxon>
        <taxon>Gammaproteobacteria</taxon>
        <taxon>Moraxellales</taxon>
        <taxon>Moraxellaceae</taxon>
        <taxon>Moraxella</taxon>
    </lineage>
</organism>
<accession>A0A3S4SYL9</accession>
<gene>
    <name evidence="1" type="ORF">NCTC10297_00684</name>
</gene>
<evidence type="ECO:0000313" key="2">
    <source>
        <dbReference type="Proteomes" id="UP000274100"/>
    </source>
</evidence>